<dbReference type="RefSeq" id="WP_188612923.1">
    <property type="nucleotide sequence ID" value="NZ_BMGG01000019.1"/>
</dbReference>
<evidence type="ECO:0000313" key="2">
    <source>
        <dbReference type="EMBL" id="GGC94720.1"/>
    </source>
</evidence>
<protein>
    <recommendedName>
        <fullName evidence="1">KAP NTPase domain-containing protein</fullName>
    </recommendedName>
</protein>
<sequence>MHAKETHQTPKSHKLIIDEVARFLASDAAEALCISGDWGVGKTHAWNQAIKLCIENGSIREKRYSYVSAFGLNSLDALKLAVVENINFLVASSDSDEAQAAAKAGNFAISTIAKGRGFLHAIPVAGKILSESGSILFSTIRDQIVCVDDLERRGSGLSIENVLGLVSFLKEERNCKIVMLLNEEHLGDETRQFRINFEKAFDIHLRFKPSAKDSAEIAIRGQDDIGCTLRSHCETLNLSNIRVIKKIEHFARLIEPILYNLPNEILKQALHTITLYCWIKYQPTEAPSREFILEKRASHFFDLSDILNKSSDSAPDETNDKWHGILDAYGFAQVDAFDELIIASIDDGFFNQLLVRDGAERHAVEIKGSIDLGHFKSAWRRYKSSFDEDEELLVEEMKSAVQRTPSLSADDLQSAVRLFKSLGREVEALELIAVFISNNSEKGENFWDTDEVFFFSRIVDPHIAEAFANKKAEVAKELKLVDVLLRIGRTRSCGSTDEVFLSTQSSENFHDVFLSESGERLRDVIRGALFFQRVVNAGPEQRKICEVAEDALRSIGSTSNLNRHRAASWLGHPNSTL</sequence>
<evidence type="ECO:0000259" key="1">
    <source>
        <dbReference type="Pfam" id="PF07693"/>
    </source>
</evidence>
<feature type="domain" description="KAP NTPase" evidence="1">
    <location>
        <begin position="17"/>
        <end position="186"/>
    </location>
</feature>
<keyword evidence="3" id="KW-1185">Reference proteome</keyword>
<dbReference type="Proteomes" id="UP000637002">
    <property type="component" value="Unassembled WGS sequence"/>
</dbReference>
<dbReference type="InterPro" id="IPR011646">
    <property type="entry name" value="KAP_P-loop"/>
</dbReference>
<reference evidence="2" key="1">
    <citation type="journal article" date="2014" name="Int. J. Syst. Evol. Microbiol.">
        <title>Complete genome sequence of Corynebacterium casei LMG S-19264T (=DSM 44701T), isolated from a smear-ripened cheese.</title>
        <authorList>
            <consortium name="US DOE Joint Genome Institute (JGI-PGF)"/>
            <person name="Walter F."/>
            <person name="Albersmeier A."/>
            <person name="Kalinowski J."/>
            <person name="Ruckert C."/>
        </authorList>
    </citation>
    <scope>NUCLEOTIDE SEQUENCE</scope>
    <source>
        <strain evidence="2">CGMCC 1.12919</strain>
    </source>
</reference>
<comment type="caution">
    <text evidence="2">The sequence shown here is derived from an EMBL/GenBank/DDBJ whole genome shotgun (WGS) entry which is preliminary data.</text>
</comment>
<accession>A0A916UYU9</accession>
<reference evidence="2" key="2">
    <citation type="submission" date="2020-09" db="EMBL/GenBank/DDBJ databases">
        <authorList>
            <person name="Sun Q."/>
            <person name="Zhou Y."/>
        </authorList>
    </citation>
    <scope>NUCLEOTIDE SEQUENCE</scope>
    <source>
        <strain evidence="2">CGMCC 1.12919</strain>
    </source>
</reference>
<proteinExistence type="predicted"/>
<organism evidence="2 3">
    <name type="scientific">Chelatococcus reniformis</name>
    <dbReference type="NCBI Taxonomy" id="1494448"/>
    <lineage>
        <taxon>Bacteria</taxon>
        <taxon>Pseudomonadati</taxon>
        <taxon>Pseudomonadota</taxon>
        <taxon>Alphaproteobacteria</taxon>
        <taxon>Hyphomicrobiales</taxon>
        <taxon>Chelatococcaceae</taxon>
        <taxon>Chelatococcus</taxon>
    </lineage>
</organism>
<name>A0A916UYU9_9HYPH</name>
<gene>
    <name evidence="2" type="ORF">GCM10010994_60580</name>
</gene>
<evidence type="ECO:0000313" key="3">
    <source>
        <dbReference type="Proteomes" id="UP000637002"/>
    </source>
</evidence>
<dbReference type="Pfam" id="PF07693">
    <property type="entry name" value="KAP_NTPase"/>
    <property type="match status" value="1"/>
</dbReference>
<dbReference type="AlphaFoldDB" id="A0A916UYU9"/>
<dbReference type="EMBL" id="BMGG01000019">
    <property type="protein sequence ID" value="GGC94720.1"/>
    <property type="molecule type" value="Genomic_DNA"/>
</dbReference>